<feature type="compositionally biased region" description="Polar residues" evidence="1">
    <location>
        <begin position="329"/>
        <end position="346"/>
    </location>
</feature>
<evidence type="ECO:0000313" key="3">
    <source>
        <dbReference type="EMBL" id="SNR34644.1"/>
    </source>
</evidence>
<feature type="compositionally biased region" description="Polar residues" evidence="1">
    <location>
        <begin position="370"/>
        <end position="382"/>
    </location>
</feature>
<feature type="transmembrane region" description="Helical" evidence="2">
    <location>
        <begin position="283"/>
        <end position="300"/>
    </location>
</feature>
<accession>A0A238VKD9</accession>
<keyword evidence="2" id="KW-0812">Transmembrane</keyword>
<dbReference type="AlphaFoldDB" id="A0A238VKD9"/>
<dbReference type="EMBL" id="FZNO01000003">
    <property type="protein sequence ID" value="SNR34644.1"/>
    <property type="molecule type" value="Genomic_DNA"/>
</dbReference>
<dbReference type="SUPFAM" id="SSF58113">
    <property type="entry name" value="Apolipoprotein A-I"/>
    <property type="match status" value="1"/>
</dbReference>
<name>A0A238VKD9_9ACTN</name>
<feature type="region of interest" description="Disordered" evidence="1">
    <location>
        <begin position="236"/>
        <end position="264"/>
    </location>
</feature>
<protein>
    <submittedName>
        <fullName evidence="3">Uncharacterized protein</fullName>
    </submittedName>
</protein>
<organism evidence="3 4">
    <name type="scientific">Blastococcus mobilis</name>
    <dbReference type="NCBI Taxonomy" id="1938746"/>
    <lineage>
        <taxon>Bacteria</taxon>
        <taxon>Bacillati</taxon>
        <taxon>Actinomycetota</taxon>
        <taxon>Actinomycetes</taxon>
        <taxon>Geodermatophilales</taxon>
        <taxon>Geodermatophilaceae</taxon>
        <taxon>Blastococcus</taxon>
    </lineage>
</organism>
<reference evidence="3 4" key="1">
    <citation type="submission" date="2017-06" db="EMBL/GenBank/DDBJ databases">
        <authorList>
            <person name="Kim H.J."/>
            <person name="Triplett B.A."/>
        </authorList>
    </citation>
    <scope>NUCLEOTIDE SEQUENCE [LARGE SCALE GENOMIC DNA]</scope>
    <source>
        <strain evidence="3 4">DSM 44272</strain>
    </source>
</reference>
<evidence type="ECO:0000256" key="2">
    <source>
        <dbReference type="SAM" id="Phobius"/>
    </source>
</evidence>
<keyword evidence="2" id="KW-1133">Transmembrane helix</keyword>
<dbReference type="Proteomes" id="UP000198403">
    <property type="component" value="Unassembled WGS sequence"/>
</dbReference>
<evidence type="ECO:0000313" key="4">
    <source>
        <dbReference type="Proteomes" id="UP000198403"/>
    </source>
</evidence>
<keyword evidence="4" id="KW-1185">Reference proteome</keyword>
<proteinExistence type="predicted"/>
<keyword evidence="2" id="KW-0472">Membrane</keyword>
<feature type="region of interest" description="Disordered" evidence="1">
    <location>
        <begin position="307"/>
        <end position="400"/>
    </location>
</feature>
<evidence type="ECO:0000256" key="1">
    <source>
        <dbReference type="SAM" id="MobiDB-lite"/>
    </source>
</evidence>
<feature type="compositionally biased region" description="Basic residues" evidence="1">
    <location>
        <begin position="240"/>
        <end position="256"/>
    </location>
</feature>
<sequence>MLVARTGQDGRQTINSEVQLVFRKKTRGQVIGAELQEGFAHIGVAATEAGRLAAEQLGPRVAAAREAAGPALDAAQKAAALKVAPKVAAAVAVAAPAVSSARDAVAPRVDAARERMEATREVLTPRFEAARDAAAPRVASAVTAAQAAAAKAAADLAPHVEAAQKAAHKALQDDVVPRLEAAQTAALAYAVPRAVAARDAVTPALESAKEALAAGVESARSELEARRAEVAAAAAESTRKARKKARKARKVAGKKHRELEKKVAATASQVRRTTVVEAAPRRWPWVLVALAVGTAVFALLRRKKDDAWTPAPAGDGPVPSYREDPVPTSPSDSGKTVSTAMETPNDSAPAESDMGVRDAQLVDGDGPDSPTVNGTDAPQPFTSGGGADEGPTAGPADKQV</sequence>
<gene>
    <name evidence="3" type="ORF">SAMN06272737_103292</name>
</gene>